<comment type="similarity">
    <text evidence="3">Belongs to the 3-hydroxybenzoate 6-hydroxylase family.</text>
</comment>
<dbReference type="Gene3D" id="3.50.50.60">
    <property type="entry name" value="FAD/NAD(P)-binding domain"/>
    <property type="match status" value="1"/>
</dbReference>
<dbReference type="EMBL" id="OY731408">
    <property type="protein sequence ID" value="CAJ1978274.1"/>
    <property type="molecule type" value="Genomic_DNA"/>
</dbReference>
<name>A0AA87BAG2_9FABA</name>
<dbReference type="InterPro" id="IPR044560">
    <property type="entry name" value="MOase"/>
</dbReference>
<evidence type="ECO:0000256" key="4">
    <source>
        <dbReference type="SAM" id="Phobius"/>
    </source>
</evidence>
<dbReference type="AlphaFoldDB" id="A0AA87BAG2"/>
<keyword evidence="2" id="KW-0503">Monooxygenase</keyword>
<reference evidence="6" key="1">
    <citation type="submission" date="2023-10" db="EMBL/GenBank/DDBJ databases">
        <authorList>
            <person name="Domelevo Entfellner J.-B."/>
        </authorList>
    </citation>
    <scope>NUCLEOTIDE SEQUENCE</scope>
</reference>
<organism evidence="6 7">
    <name type="scientific">Sphenostylis stenocarpa</name>
    <dbReference type="NCBI Taxonomy" id="92480"/>
    <lineage>
        <taxon>Eukaryota</taxon>
        <taxon>Viridiplantae</taxon>
        <taxon>Streptophyta</taxon>
        <taxon>Embryophyta</taxon>
        <taxon>Tracheophyta</taxon>
        <taxon>Spermatophyta</taxon>
        <taxon>Magnoliopsida</taxon>
        <taxon>eudicotyledons</taxon>
        <taxon>Gunneridae</taxon>
        <taxon>Pentapetalae</taxon>
        <taxon>rosids</taxon>
        <taxon>fabids</taxon>
        <taxon>Fabales</taxon>
        <taxon>Fabaceae</taxon>
        <taxon>Papilionoideae</taxon>
        <taxon>50 kb inversion clade</taxon>
        <taxon>NPAAA clade</taxon>
        <taxon>indigoferoid/millettioid clade</taxon>
        <taxon>Phaseoleae</taxon>
        <taxon>Sphenostylis</taxon>
    </lineage>
</organism>
<dbReference type="Gramene" id="rna-AYBTSS11_LOCUS30463">
    <property type="protein sequence ID" value="CAJ1978274.1"/>
    <property type="gene ID" value="gene-AYBTSS11_LOCUS30463"/>
</dbReference>
<keyword evidence="7" id="KW-1185">Reference proteome</keyword>
<dbReference type="GO" id="GO:0071949">
    <property type="term" value="F:FAD binding"/>
    <property type="evidence" value="ECO:0007669"/>
    <property type="project" value="InterPro"/>
</dbReference>
<evidence type="ECO:0000256" key="1">
    <source>
        <dbReference type="ARBA" id="ARBA00023002"/>
    </source>
</evidence>
<gene>
    <name evidence="6" type="ORF">AYBTSS11_LOCUS30463</name>
</gene>
<proteinExistence type="inferred from homology"/>
<protein>
    <recommendedName>
        <fullName evidence="5">FAD-binding domain-containing protein</fullName>
    </recommendedName>
</protein>
<keyword evidence="4" id="KW-0472">Membrane</keyword>
<evidence type="ECO:0000313" key="7">
    <source>
        <dbReference type="Proteomes" id="UP001189624"/>
    </source>
</evidence>
<accession>A0AA87BAG2</accession>
<dbReference type="InterPro" id="IPR036188">
    <property type="entry name" value="FAD/NAD-bd_sf"/>
</dbReference>
<evidence type="ECO:0000256" key="3">
    <source>
        <dbReference type="ARBA" id="ARBA00024018"/>
    </source>
</evidence>
<keyword evidence="1" id="KW-0560">Oxidoreductase</keyword>
<keyword evidence="4" id="KW-0812">Transmembrane</keyword>
<feature type="domain" description="FAD-binding" evidence="5">
    <location>
        <begin position="7"/>
        <end position="72"/>
    </location>
</feature>
<dbReference type="PANTHER" id="PTHR45934">
    <property type="entry name" value="FAD/NAD(P)-BINDING OXIDOREDUCTASE FAMILY PROTEIN"/>
    <property type="match status" value="1"/>
</dbReference>
<dbReference type="SUPFAM" id="SSF51905">
    <property type="entry name" value="FAD/NAD(P)-binding domain"/>
    <property type="match status" value="1"/>
</dbReference>
<evidence type="ECO:0000313" key="6">
    <source>
        <dbReference type="EMBL" id="CAJ1978274.1"/>
    </source>
</evidence>
<dbReference type="Pfam" id="PF01494">
    <property type="entry name" value="FAD_binding_3"/>
    <property type="match status" value="1"/>
</dbReference>
<dbReference type="GO" id="GO:0004497">
    <property type="term" value="F:monooxygenase activity"/>
    <property type="evidence" value="ECO:0007669"/>
    <property type="project" value="UniProtKB-KW"/>
</dbReference>
<dbReference type="Proteomes" id="UP001189624">
    <property type="component" value="Chromosome 11"/>
</dbReference>
<dbReference type="InterPro" id="IPR002938">
    <property type="entry name" value="FAD-bd"/>
</dbReference>
<evidence type="ECO:0000256" key="2">
    <source>
        <dbReference type="ARBA" id="ARBA00023033"/>
    </source>
</evidence>
<evidence type="ECO:0000259" key="5">
    <source>
        <dbReference type="Pfam" id="PF01494"/>
    </source>
</evidence>
<feature type="transmembrane region" description="Helical" evidence="4">
    <location>
        <begin position="6"/>
        <end position="25"/>
    </location>
</feature>
<sequence>MDKSVDAEIVIVGGGICGLATALALHRKRIKSVVLERSETVRATGAAIIVQTNGWRALDQLGIGSTLRETAIQIQR</sequence>
<keyword evidence="4" id="KW-1133">Transmembrane helix</keyword>
<dbReference type="PANTHER" id="PTHR45934:SF7">
    <property type="entry name" value="FAD_NAD(P)-BINDING OXIDOREDUCTASE FAMILY PROTEIN"/>
    <property type="match status" value="1"/>
</dbReference>